<keyword evidence="3" id="KW-1185">Reference proteome</keyword>
<comment type="caution">
    <text evidence="2">The sequence shown here is derived from an EMBL/GenBank/DDBJ whole genome shotgun (WGS) entry which is preliminary data.</text>
</comment>
<evidence type="ECO:0000313" key="3">
    <source>
        <dbReference type="Proteomes" id="UP001151699"/>
    </source>
</evidence>
<dbReference type="Proteomes" id="UP001151699">
    <property type="component" value="Chromosome X"/>
</dbReference>
<organism evidence="2 3">
    <name type="scientific">Pseudolycoriella hygida</name>
    <dbReference type="NCBI Taxonomy" id="35572"/>
    <lineage>
        <taxon>Eukaryota</taxon>
        <taxon>Metazoa</taxon>
        <taxon>Ecdysozoa</taxon>
        <taxon>Arthropoda</taxon>
        <taxon>Hexapoda</taxon>
        <taxon>Insecta</taxon>
        <taxon>Pterygota</taxon>
        <taxon>Neoptera</taxon>
        <taxon>Endopterygota</taxon>
        <taxon>Diptera</taxon>
        <taxon>Nematocera</taxon>
        <taxon>Sciaroidea</taxon>
        <taxon>Sciaridae</taxon>
        <taxon>Pseudolycoriella</taxon>
    </lineage>
</organism>
<name>A0A9Q0MVK7_9DIPT</name>
<gene>
    <name evidence="2" type="ORF">Bhyg_10032</name>
</gene>
<evidence type="ECO:0000313" key="2">
    <source>
        <dbReference type="EMBL" id="KAJ6637302.1"/>
    </source>
</evidence>
<proteinExistence type="predicted"/>
<dbReference type="EMBL" id="WJQU01000003">
    <property type="protein sequence ID" value="KAJ6637302.1"/>
    <property type="molecule type" value="Genomic_DNA"/>
</dbReference>
<dbReference type="OrthoDB" id="7789976at2759"/>
<dbReference type="AlphaFoldDB" id="A0A9Q0MVK7"/>
<evidence type="ECO:0000256" key="1">
    <source>
        <dbReference type="SAM" id="MobiDB-lite"/>
    </source>
</evidence>
<accession>A0A9Q0MVK7</accession>
<reference evidence="2" key="1">
    <citation type="submission" date="2022-07" db="EMBL/GenBank/DDBJ databases">
        <authorList>
            <person name="Trinca V."/>
            <person name="Uliana J.V.C."/>
            <person name="Torres T.T."/>
            <person name="Ward R.J."/>
            <person name="Monesi N."/>
        </authorList>
    </citation>
    <scope>NUCLEOTIDE SEQUENCE</scope>
    <source>
        <strain evidence="2">HSMRA1968</strain>
        <tissue evidence="2">Whole embryos</tissue>
    </source>
</reference>
<protein>
    <submittedName>
        <fullName evidence="2">Uncharacterized protein</fullName>
    </submittedName>
</protein>
<sequence>MNSICENDNLSETMIHKNRFKRDIKDDTDRLIQNEKRHAVWDQGHQRTAPLTLYVSRERQQPINPFMFGTTVYNNLNPNNPWNNRFYGAPHLNNFYLPVAPPPVGYVYQQPSIPFPIVPSQYINVGHPPQNIPEPDKPAPSTEAPVELGNRFGEPVWDYDDLPQVQQNGLSNFAGKDNSIDSTTKRKPPPLLHDSDSDRQIPRPVRPVQQGSNNQQGTPSSTTRRPPPSLIHNSDSENSLDIARPARIPPLGSNRQGGSGFIVGPSVGAPIWSGDALFFV</sequence>
<feature type="region of interest" description="Disordered" evidence="1">
    <location>
        <begin position="126"/>
        <end position="255"/>
    </location>
</feature>